<keyword evidence="2" id="KW-1185">Reference proteome</keyword>
<sequence>MNRICKTKLPSTIQVLKPKINENVIEKLQLRQEQNTKYYNRSFKNLPTLKPNTNVIIRDPVSNQWNPGKVIEQANKPRSYNVLNDRGHTIQRNRKDLKLSLNQPTIKDEESFECLNPSSNGANINTINISLENVNDPPLRHQPITTRCGRLVKLQSKCKDYEL</sequence>
<reference evidence="1 2" key="1">
    <citation type="journal article" date="2024" name="BMC Genomics">
        <title>De novo assembly and annotation of Popillia japonica's genome with initial clues to its potential as an invasive pest.</title>
        <authorList>
            <person name="Cucini C."/>
            <person name="Boschi S."/>
            <person name="Funari R."/>
            <person name="Cardaioli E."/>
            <person name="Iannotti N."/>
            <person name="Marturano G."/>
            <person name="Paoli F."/>
            <person name="Bruttini M."/>
            <person name="Carapelli A."/>
            <person name="Frati F."/>
            <person name="Nardi F."/>
        </authorList>
    </citation>
    <scope>NUCLEOTIDE SEQUENCE [LARGE SCALE GENOMIC DNA]</scope>
    <source>
        <strain evidence="1">DMR45628</strain>
    </source>
</reference>
<proteinExistence type="predicted"/>
<dbReference type="AlphaFoldDB" id="A0AAW1LSU4"/>
<accession>A0AAW1LSU4</accession>
<comment type="caution">
    <text evidence="1">The sequence shown here is derived from an EMBL/GenBank/DDBJ whole genome shotgun (WGS) entry which is preliminary data.</text>
</comment>
<gene>
    <name evidence="1" type="ORF">QE152_g11072</name>
</gene>
<evidence type="ECO:0000313" key="2">
    <source>
        <dbReference type="Proteomes" id="UP001458880"/>
    </source>
</evidence>
<dbReference type="PANTHER" id="PTHR33244:SF3">
    <property type="entry name" value="PEPTIDASE A2 DOMAIN-CONTAINING PROTEIN"/>
    <property type="match status" value="1"/>
</dbReference>
<dbReference type="PANTHER" id="PTHR33244">
    <property type="entry name" value="INTEGRASE CATALYTIC DOMAIN-CONTAINING PROTEIN-RELATED"/>
    <property type="match status" value="1"/>
</dbReference>
<protein>
    <submittedName>
        <fullName evidence="1">Uncharacterized protein</fullName>
    </submittedName>
</protein>
<organism evidence="1 2">
    <name type="scientific">Popillia japonica</name>
    <name type="common">Japanese beetle</name>
    <dbReference type="NCBI Taxonomy" id="7064"/>
    <lineage>
        <taxon>Eukaryota</taxon>
        <taxon>Metazoa</taxon>
        <taxon>Ecdysozoa</taxon>
        <taxon>Arthropoda</taxon>
        <taxon>Hexapoda</taxon>
        <taxon>Insecta</taxon>
        <taxon>Pterygota</taxon>
        <taxon>Neoptera</taxon>
        <taxon>Endopterygota</taxon>
        <taxon>Coleoptera</taxon>
        <taxon>Polyphaga</taxon>
        <taxon>Scarabaeiformia</taxon>
        <taxon>Scarabaeidae</taxon>
        <taxon>Rutelinae</taxon>
        <taxon>Popillia</taxon>
    </lineage>
</organism>
<dbReference type="Proteomes" id="UP001458880">
    <property type="component" value="Unassembled WGS sequence"/>
</dbReference>
<dbReference type="EMBL" id="JASPKY010000106">
    <property type="protein sequence ID" value="KAK9736999.1"/>
    <property type="molecule type" value="Genomic_DNA"/>
</dbReference>
<evidence type="ECO:0000313" key="1">
    <source>
        <dbReference type="EMBL" id="KAK9736999.1"/>
    </source>
</evidence>
<name>A0AAW1LSU4_POPJA</name>